<dbReference type="EMBL" id="SDOZ01000002">
    <property type="protein sequence ID" value="RXZ62456.1"/>
    <property type="molecule type" value="Genomic_DNA"/>
</dbReference>
<sequence length="365" mass="40673">MKNSAVLWIALAAAGITCIFVPIDRGYLDYFDLRTLSCLFCTLAVVGAFKNIKFFVWLADKIVRRFKSVRGVVLALVSVTYFGSMIMANDMALVTFLPLGFFVLDSCGKRKHLAFTFVMQNIAANLGGMLTPFGNPQNLYLYSFYEIGTAEFFKIMALPFAAAFALIFGVCLFVKKESVEVGTRPKASPPVWRVLAYSLLFVLSVCIVFRLFPYYWGLLAVFAAVLVLDRKALLRVDYALLLTFCAFFVFSGNLSRIPAVREFFSSLMALDPLFFGVLSCQAISNVPSAVLLSHFTEDFRRLLIAVNLGGLGTPVASLASLITLNTYRALDPKGTRRYLAKFLLFNFSFLLVLLGISYLTVYFVL</sequence>
<reference evidence="9 10" key="1">
    <citation type="journal article" date="2019" name="Gut">
        <title>Antibiotics-induced monodominance of a novel gut bacterial order.</title>
        <authorList>
            <person name="Hildebrand F."/>
            <person name="Moitinho-Silva L."/>
            <person name="Blasche S."/>
            <person name="Jahn M.T."/>
            <person name="Gossmann T.I."/>
            <person name="Heuerta-Cepas J."/>
            <person name="Hercog R."/>
            <person name="Luetge M."/>
            <person name="Bahram M."/>
            <person name="Pryszlak A."/>
            <person name="Alves R.J."/>
            <person name="Waszak S.M."/>
            <person name="Zhu A."/>
            <person name="Ye L."/>
            <person name="Costea P.I."/>
            <person name="Aalvink S."/>
            <person name="Belzer C."/>
            <person name="Forslund S.K."/>
            <person name="Sunagawa S."/>
            <person name="Hentschel U."/>
            <person name="Merten C."/>
            <person name="Patil K.R."/>
            <person name="Benes V."/>
            <person name="Bork P."/>
        </authorList>
    </citation>
    <scope>NUCLEOTIDE SEQUENCE [LARGE SCALE GENOMIC DNA]</scope>
    <source>
        <strain evidence="9 10">HDS1380</strain>
    </source>
</reference>
<dbReference type="Pfam" id="PF03600">
    <property type="entry name" value="CitMHS"/>
    <property type="match status" value="1"/>
</dbReference>
<evidence type="ECO:0000256" key="1">
    <source>
        <dbReference type="ARBA" id="ARBA00004651"/>
    </source>
</evidence>
<organism evidence="9 10">
    <name type="scientific">Candidatus Borkfalkia ceftriaxoniphila</name>
    <dbReference type="NCBI Taxonomy" id="2508949"/>
    <lineage>
        <taxon>Bacteria</taxon>
        <taxon>Bacillati</taxon>
        <taxon>Bacillota</taxon>
        <taxon>Clostridia</taxon>
        <taxon>Christensenellales</taxon>
        <taxon>Christensenellaceae</taxon>
        <taxon>Candidatus Borkfalkia</taxon>
    </lineage>
</organism>
<keyword evidence="2" id="KW-0813">Transport</keyword>
<comment type="subcellular location">
    <subcellularLocation>
        <location evidence="1">Cell membrane</location>
        <topology evidence="1">Multi-pass membrane protein</topology>
    </subcellularLocation>
</comment>
<feature type="transmembrane region" description="Helical" evidence="7">
    <location>
        <begin position="79"/>
        <end position="104"/>
    </location>
</feature>
<dbReference type="GO" id="GO:0005886">
    <property type="term" value="C:plasma membrane"/>
    <property type="evidence" value="ECO:0007669"/>
    <property type="project" value="UniProtKB-SubCell"/>
</dbReference>
<evidence type="ECO:0000256" key="7">
    <source>
        <dbReference type="SAM" id="Phobius"/>
    </source>
</evidence>
<evidence type="ECO:0000313" key="10">
    <source>
        <dbReference type="Proteomes" id="UP000291269"/>
    </source>
</evidence>
<dbReference type="PANTHER" id="PTHR43302:SF5">
    <property type="entry name" value="TRANSPORTER ARSB-RELATED"/>
    <property type="match status" value="1"/>
</dbReference>
<name>A0A4V1QVF3_9FIRM</name>
<proteinExistence type="predicted"/>
<feature type="transmembrane region" description="Helical" evidence="7">
    <location>
        <begin position="153"/>
        <end position="174"/>
    </location>
</feature>
<dbReference type="OrthoDB" id="3177666at2"/>
<keyword evidence="10" id="KW-1185">Reference proteome</keyword>
<feature type="transmembrane region" description="Helical" evidence="7">
    <location>
        <begin position="194"/>
        <end position="212"/>
    </location>
</feature>
<feature type="transmembrane region" description="Helical" evidence="7">
    <location>
        <begin position="35"/>
        <end position="59"/>
    </location>
</feature>
<keyword evidence="5 7" id="KW-1133">Transmembrane helix</keyword>
<evidence type="ECO:0000313" key="9">
    <source>
        <dbReference type="EMBL" id="RXZ62456.1"/>
    </source>
</evidence>
<keyword evidence="6 7" id="KW-0472">Membrane</keyword>
<dbReference type="Proteomes" id="UP000291269">
    <property type="component" value="Unassembled WGS sequence"/>
</dbReference>
<dbReference type="GO" id="GO:0055085">
    <property type="term" value="P:transmembrane transport"/>
    <property type="evidence" value="ECO:0007669"/>
    <property type="project" value="InterPro"/>
</dbReference>
<keyword evidence="3" id="KW-1003">Cell membrane</keyword>
<feature type="domain" description="Citrate transporter-like" evidence="8">
    <location>
        <begin position="9"/>
        <end position="292"/>
    </location>
</feature>
<evidence type="ECO:0000256" key="2">
    <source>
        <dbReference type="ARBA" id="ARBA00022448"/>
    </source>
</evidence>
<gene>
    <name evidence="9" type="ORF">ESZ91_03600</name>
</gene>
<feature type="transmembrane region" description="Helical" evidence="7">
    <location>
        <begin position="6"/>
        <end position="23"/>
    </location>
</feature>
<evidence type="ECO:0000256" key="3">
    <source>
        <dbReference type="ARBA" id="ARBA00022475"/>
    </source>
</evidence>
<feature type="transmembrane region" description="Helical" evidence="7">
    <location>
        <begin position="232"/>
        <end position="251"/>
    </location>
</feature>
<evidence type="ECO:0000259" key="8">
    <source>
        <dbReference type="Pfam" id="PF03600"/>
    </source>
</evidence>
<protein>
    <submittedName>
        <fullName evidence="9">Citrate transporter</fullName>
    </submittedName>
</protein>
<comment type="caution">
    <text evidence="9">The sequence shown here is derived from an EMBL/GenBank/DDBJ whole genome shotgun (WGS) entry which is preliminary data.</text>
</comment>
<dbReference type="PANTHER" id="PTHR43302">
    <property type="entry name" value="TRANSPORTER ARSB-RELATED"/>
    <property type="match status" value="1"/>
</dbReference>
<keyword evidence="4 7" id="KW-0812">Transmembrane</keyword>
<feature type="transmembrane region" description="Helical" evidence="7">
    <location>
        <begin position="304"/>
        <end position="327"/>
    </location>
</feature>
<evidence type="ECO:0000256" key="5">
    <source>
        <dbReference type="ARBA" id="ARBA00022989"/>
    </source>
</evidence>
<evidence type="ECO:0000256" key="4">
    <source>
        <dbReference type="ARBA" id="ARBA00022692"/>
    </source>
</evidence>
<feature type="transmembrane region" description="Helical" evidence="7">
    <location>
        <begin position="263"/>
        <end position="284"/>
    </location>
</feature>
<evidence type="ECO:0000256" key="6">
    <source>
        <dbReference type="ARBA" id="ARBA00023136"/>
    </source>
</evidence>
<dbReference type="AlphaFoldDB" id="A0A4V1QVF3"/>
<dbReference type="InterPro" id="IPR004680">
    <property type="entry name" value="Cit_transptr-like_dom"/>
</dbReference>
<feature type="transmembrane region" description="Helical" evidence="7">
    <location>
        <begin position="339"/>
        <end position="364"/>
    </location>
</feature>
<accession>A0A4V1QVF3</accession>